<feature type="region of interest" description="Disordered" evidence="1">
    <location>
        <begin position="108"/>
        <end position="129"/>
    </location>
</feature>
<proteinExistence type="predicted"/>
<dbReference type="GO" id="GO:0003700">
    <property type="term" value="F:DNA-binding transcription factor activity"/>
    <property type="evidence" value="ECO:0007669"/>
    <property type="project" value="InterPro"/>
</dbReference>
<dbReference type="EMBL" id="LR593887">
    <property type="protein sequence ID" value="VTR97424.1"/>
    <property type="molecule type" value="Genomic_DNA"/>
</dbReference>
<dbReference type="Gene3D" id="1.10.10.10">
    <property type="entry name" value="Winged helix-like DNA-binding domain superfamily/Winged helix DNA-binding domain"/>
    <property type="match status" value="1"/>
</dbReference>
<sequence length="198" mass="23018">MMAGKSEHRGLSRSGWMAVMVLGTTLSTLSPAVAAQDIDELTRYCTACWRNARLPEDRWSDCTQEVFTRLLETIDRERWNTILRIEGPEQKEFYRAIDAVKKRVQRRRKETPIVADPASSPQREVNQRETWEQVDSAAKRLLSDRQRRILELSRDGWSVPEMAAEFATTPERISDEKYKAIRKLQRELANSPEFAIHQ</sequence>
<dbReference type="InParanoid" id="A0A6C2YHJ7"/>
<organism evidence="2">
    <name type="scientific">Tuwongella immobilis</name>
    <dbReference type="NCBI Taxonomy" id="692036"/>
    <lineage>
        <taxon>Bacteria</taxon>
        <taxon>Pseudomonadati</taxon>
        <taxon>Planctomycetota</taxon>
        <taxon>Planctomycetia</taxon>
        <taxon>Gemmatales</taxon>
        <taxon>Gemmataceae</taxon>
        <taxon>Tuwongella</taxon>
    </lineage>
</organism>
<dbReference type="EMBL" id="LR586016">
    <property type="protein sequence ID" value="VIP01000.1"/>
    <property type="molecule type" value="Genomic_DNA"/>
</dbReference>
<dbReference type="AlphaFoldDB" id="A0A6C2YHJ7"/>
<gene>
    <name evidence="2" type="ORF">GMBLW1_29600</name>
</gene>
<reference evidence="2" key="1">
    <citation type="submission" date="2019-04" db="EMBL/GenBank/DDBJ databases">
        <authorList>
            <consortium name="Science for Life Laboratories"/>
        </authorList>
    </citation>
    <scope>NUCLEOTIDE SEQUENCE</scope>
    <source>
        <strain evidence="2">MBLW1</strain>
    </source>
</reference>
<evidence type="ECO:0000313" key="3">
    <source>
        <dbReference type="Proteomes" id="UP000464378"/>
    </source>
</evidence>
<protein>
    <submittedName>
        <fullName evidence="2">Response regulator receiver: RNA polymerase sigma factor, sigma-70 family</fullName>
    </submittedName>
</protein>
<name>A0A6C2YHJ7_9BACT</name>
<keyword evidence="3" id="KW-1185">Reference proteome</keyword>
<dbReference type="InterPro" id="IPR014284">
    <property type="entry name" value="RNA_pol_sigma-70_dom"/>
</dbReference>
<dbReference type="NCBIfam" id="TIGR02937">
    <property type="entry name" value="sigma70-ECF"/>
    <property type="match status" value="1"/>
</dbReference>
<dbReference type="RefSeq" id="WP_232055906.1">
    <property type="nucleotide sequence ID" value="NZ_LR593887.1"/>
</dbReference>
<dbReference type="KEGG" id="tim:GMBLW1_29600"/>
<evidence type="ECO:0000256" key="1">
    <source>
        <dbReference type="SAM" id="MobiDB-lite"/>
    </source>
</evidence>
<dbReference type="InterPro" id="IPR013324">
    <property type="entry name" value="RNA_pol_sigma_r3/r4-like"/>
</dbReference>
<dbReference type="SUPFAM" id="SSF88659">
    <property type="entry name" value="Sigma3 and sigma4 domains of RNA polymerase sigma factors"/>
    <property type="match status" value="1"/>
</dbReference>
<dbReference type="GO" id="GO:0006352">
    <property type="term" value="P:DNA-templated transcription initiation"/>
    <property type="evidence" value="ECO:0007669"/>
    <property type="project" value="InterPro"/>
</dbReference>
<accession>A0A6C2YHJ7</accession>
<dbReference type="Proteomes" id="UP000464378">
    <property type="component" value="Chromosome"/>
</dbReference>
<evidence type="ECO:0000313" key="2">
    <source>
        <dbReference type="EMBL" id="VIP01000.1"/>
    </source>
</evidence>
<dbReference type="InterPro" id="IPR036388">
    <property type="entry name" value="WH-like_DNA-bd_sf"/>
</dbReference>